<dbReference type="PANTHER" id="PTHR42792:SF1">
    <property type="entry name" value="FLAGELLAR HOOK-ASSOCIATED PROTEIN 3"/>
    <property type="match status" value="1"/>
</dbReference>
<dbReference type="RefSeq" id="WP_086956306.1">
    <property type="nucleotide sequence ID" value="NZ_CAWNQC010000247.1"/>
</dbReference>
<keyword evidence="9" id="KW-0969">Cilium</keyword>
<protein>
    <submittedName>
        <fullName evidence="8 9">Flagellar hook-associated protein</fullName>
    </submittedName>
</protein>
<reference evidence="10" key="1">
    <citation type="submission" date="2016-12" db="EMBL/GenBank/DDBJ databases">
        <authorList>
            <person name="Gaudriault S."/>
        </authorList>
    </citation>
    <scope>NUCLEOTIDE SEQUENCE [LARGE SCALE GENOMIC DNA]</scope>
    <source>
        <strain evidence="10">HGB1681 (deposited as PTA-6826 in the American Type Culture Collection)</strain>
    </source>
</reference>
<keyword evidence="11" id="KW-1185">Reference proteome</keyword>
<evidence type="ECO:0000313" key="10">
    <source>
        <dbReference type="Proteomes" id="UP000196435"/>
    </source>
</evidence>
<name>A0A1N6MWE0_9GAMM</name>
<dbReference type="EMBL" id="FTLG01000083">
    <property type="protein sequence ID" value="SIP73094.1"/>
    <property type="molecule type" value="Genomic_DNA"/>
</dbReference>
<keyword evidence="9" id="KW-0966">Cell projection</keyword>
<sequence length="323" mass="35554">MRVSTNQLYTQKMDGIFNAQSKWMKSGEQLSSGRRVINPSDDPLAASQNIMVSQSESKNQQFATARIFAKNAMSSQLSITADAVKITIKVFETLVAAADEQSEQDRASYAQQLEGFKQELLNLGNKTDGNGRYIFAGYKTDKPPFVADKDGKVTYVGGNEKITQKVDDNRSMTIAHTGREVFLSQPGNPIKEPGSDGKTNSESDIFATIDMAIKALKMPYSSATDEQKNEAAELINKANRGTRNSLNNFSSVEAVLGLQLQELGKLDSLGSERSIANKVRSGELVDVDWTATISEYYQQQAGLQASFKAFTDLKGMSLFEMYR</sequence>
<evidence type="ECO:0000256" key="1">
    <source>
        <dbReference type="ARBA" id="ARBA00004365"/>
    </source>
</evidence>
<gene>
    <name evidence="9" type="primary">flgL</name>
    <name evidence="8" type="ORF">Xinn_03181</name>
    <name evidence="9" type="ORF">XIS1_1730011</name>
</gene>
<evidence type="ECO:0000259" key="7">
    <source>
        <dbReference type="Pfam" id="PF00669"/>
    </source>
</evidence>
<evidence type="ECO:0000256" key="5">
    <source>
        <dbReference type="ARBA" id="ARBA00023143"/>
    </source>
</evidence>
<dbReference type="OrthoDB" id="9768249at2"/>
<evidence type="ECO:0000313" key="8">
    <source>
        <dbReference type="EMBL" id="PHM30996.1"/>
    </source>
</evidence>
<dbReference type="GO" id="GO:0005576">
    <property type="term" value="C:extracellular region"/>
    <property type="evidence" value="ECO:0007669"/>
    <property type="project" value="UniProtKB-SubCell"/>
</dbReference>
<dbReference type="Proteomes" id="UP000224871">
    <property type="component" value="Unassembled WGS sequence"/>
</dbReference>
<evidence type="ECO:0000256" key="4">
    <source>
        <dbReference type="ARBA" id="ARBA00022525"/>
    </source>
</evidence>
<proteinExistence type="inferred from homology"/>
<dbReference type="InterPro" id="IPR001492">
    <property type="entry name" value="Flagellin"/>
</dbReference>
<dbReference type="NCBIfam" id="TIGR02550">
    <property type="entry name" value="flagell_flgL"/>
    <property type="match status" value="1"/>
</dbReference>
<accession>A0A1N6MWE0</accession>
<keyword evidence="5" id="KW-0975">Bacterial flagellum</keyword>
<organism evidence="9 10">
    <name type="scientific">Xenorhabdus innexi</name>
    <dbReference type="NCBI Taxonomy" id="290109"/>
    <lineage>
        <taxon>Bacteria</taxon>
        <taxon>Pseudomonadati</taxon>
        <taxon>Pseudomonadota</taxon>
        <taxon>Gammaproteobacteria</taxon>
        <taxon>Enterobacterales</taxon>
        <taxon>Morganellaceae</taxon>
        <taxon>Xenorhabdus</taxon>
    </lineage>
</organism>
<dbReference type="GO" id="GO:0071973">
    <property type="term" value="P:bacterial-type flagellum-dependent cell motility"/>
    <property type="evidence" value="ECO:0007669"/>
    <property type="project" value="InterPro"/>
</dbReference>
<feature type="domain" description="Flagellin N-terminal" evidence="7">
    <location>
        <begin position="3"/>
        <end position="140"/>
    </location>
</feature>
<dbReference type="InterPro" id="IPR001029">
    <property type="entry name" value="Flagellin_N"/>
</dbReference>
<reference evidence="9" key="2">
    <citation type="submission" date="2016-12" db="EMBL/GenBank/DDBJ databases">
        <authorList>
            <person name="Song W.-J."/>
            <person name="Kurnit D.M."/>
        </authorList>
    </citation>
    <scope>NUCLEOTIDE SEQUENCE [LARGE SCALE GENOMIC DNA]</scope>
    <source>
        <strain evidence="9">HGB1681</strain>
    </source>
</reference>
<comment type="subcellular location">
    <subcellularLocation>
        <location evidence="1">Bacterial flagellum</location>
    </subcellularLocation>
    <subcellularLocation>
        <location evidence="2">Secreted</location>
    </subcellularLocation>
</comment>
<dbReference type="InterPro" id="IPR013384">
    <property type="entry name" value="Flagell_FlgL"/>
</dbReference>
<reference evidence="8 11" key="3">
    <citation type="journal article" date="2017" name="Nat. Microbiol.">
        <title>Natural product diversity associated with the nematode symbionts Photorhabdus and Xenorhabdus.</title>
        <authorList>
            <person name="Tobias N.J."/>
            <person name="Wolff H."/>
            <person name="Djahanschiri B."/>
            <person name="Grundmann F."/>
            <person name="Kronenwerth M."/>
            <person name="Shi Y.M."/>
            <person name="Simonyi S."/>
            <person name="Grun P."/>
            <person name="Shapiro-Ilan D."/>
            <person name="Pidot S.J."/>
            <person name="Stinear T.P."/>
            <person name="Ebersberger I."/>
            <person name="Bode H.B."/>
        </authorList>
    </citation>
    <scope>NUCLEOTIDE SEQUENCE [LARGE SCALE GENOMIC DNA]</scope>
    <source>
        <strain evidence="8 11">DSM 16336</strain>
    </source>
</reference>
<comment type="similarity">
    <text evidence="3">Belongs to the bacterial flagellin family.</text>
</comment>
<dbReference type="Proteomes" id="UP000196435">
    <property type="component" value="Unassembled WGS sequence"/>
</dbReference>
<evidence type="ECO:0000256" key="3">
    <source>
        <dbReference type="ARBA" id="ARBA00005709"/>
    </source>
</evidence>
<dbReference type="Pfam" id="PF00669">
    <property type="entry name" value="Flagellin_N"/>
    <property type="match status" value="1"/>
</dbReference>
<keyword evidence="9" id="KW-0282">Flagellum</keyword>
<evidence type="ECO:0000256" key="2">
    <source>
        <dbReference type="ARBA" id="ARBA00004613"/>
    </source>
</evidence>
<dbReference type="EMBL" id="NIBU01000049">
    <property type="protein sequence ID" value="PHM30996.1"/>
    <property type="molecule type" value="Genomic_DNA"/>
</dbReference>
<dbReference type="GO" id="GO:0009424">
    <property type="term" value="C:bacterial-type flagellum hook"/>
    <property type="evidence" value="ECO:0007669"/>
    <property type="project" value="InterPro"/>
</dbReference>
<dbReference type="PANTHER" id="PTHR42792">
    <property type="entry name" value="FLAGELLIN"/>
    <property type="match status" value="1"/>
</dbReference>
<dbReference type="GO" id="GO:0005198">
    <property type="term" value="F:structural molecule activity"/>
    <property type="evidence" value="ECO:0007669"/>
    <property type="project" value="InterPro"/>
</dbReference>
<dbReference type="AlphaFoldDB" id="A0A1N6MWE0"/>
<keyword evidence="4" id="KW-0964">Secreted</keyword>
<evidence type="ECO:0000313" key="9">
    <source>
        <dbReference type="EMBL" id="SIP73094.1"/>
    </source>
</evidence>
<feature type="region of interest" description="Disordered" evidence="6">
    <location>
        <begin position="183"/>
        <end position="202"/>
    </location>
</feature>
<dbReference type="SUPFAM" id="SSF64518">
    <property type="entry name" value="Phase 1 flagellin"/>
    <property type="match status" value="1"/>
</dbReference>
<dbReference type="Gene3D" id="1.20.1330.10">
    <property type="entry name" value="f41 fragment of flagellin, N-terminal domain"/>
    <property type="match status" value="1"/>
</dbReference>
<evidence type="ECO:0000256" key="6">
    <source>
        <dbReference type="SAM" id="MobiDB-lite"/>
    </source>
</evidence>
<evidence type="ECO:0000313" key="11">
    <source>
        <dbReference type="Proteomes" id="UP000224871"/>
    </source>
</evidence>